<evidence type="ECO:0000256" key="6">
    <source>
        <dbReference type="ARBA" id="ARBA00022692"/>
    </source>
</evidence>
<evidence type="ECO:0000259" key="25">
    <source>
        <dbReference type="PROSITE" id="PS50258"/>
    </source>
</evidence>
<dbReference type="PROSITE" id="PS01186">
    <property type="entry name" value="EGF_2"/>
    <property type="match status" value="1"/>
</dbReference>
<evidence type="ECO:0000256" key="2">
    <source>
        <dbReference type="ARBA" id="ARBA00004251"/>
    </source>
</evidence>
<dbReference type="AlphaFoldDB" id="A0A4D9DKY7"/>
<feature type="transmembrane region" description="Helical" evidence="23">
    <location>
        <begin position="400"/>
        <end position="423"/>
    </location>
</feature>
<dbReference type="Gene3D" id="2.10.25.10">
    <property type="entry name" value="Laminin"/>
    <property type="match status" value="1"/>
</dbReference>
<evidence type="ECO:0000256" key="19">
    <source>
        <dbReference type="ARBA" id="ARBA00023242"/>
    </source>
</evidence>
<reference evidence="26 27" key="2">
    <citation type="submission" date="2019-04" db="EMBL/GenBank/DDBJ databases">
        <title>The genome sequence of big-headed turtle.</title>
        <authorList>
            <person name="Gong S."/>
        </authorList>
    </citation>
    <scope>NUCLEOTIDE SEQUENCE [LARGE SCALE GENOMIC DNA]</scope>
    <source>
        <strain evidence="26">DO16091913</strain>
        <tissue evidence="26">Muscle</tissue>
    </source>
</reference>
<keyword evidence="10" id="KW-0914">Notch signaling pathway</keyword>
<keyword evidence="7" id="KW-0732">Signal</keyword>
<dbReference type="Pfam" id="PF12796">
    <property type="entry name" value="Ank_2"/>
    <property type="match status" value="1"/>
</dbReference>
<dbReference type="InterPro" id="IPR000742">
    <property type="entry name" value="EGF"/>
</dbReference>
<dbReference type="Pfam" id="PF00066">
    <property type="entry name" value="Notch"/>
    <property type="match status" value="3"/>
</dbReference>
<dbReference type="GO" id="GO:0005634">
    <property type="term" value="C:nucleus"/>
    <property type="evidence" value="ECO:0007669"/>
    <property type="project" value="UniProtKB-SubCell"/>
</dbReference>
<dbReference type="Gene3D" id="3.30.70.3310">
    <property type="match status" value="1"/>
</dbReference>
<keyword evidence="18" id="KW-0325">Glycoprotein</keyword>
<dbReference type="InterPro" id="IPR011656">
    <property type="entry name" value="Notch_NODP_dom"/>
</dbReference>
<dbReference type="GO" id="GO:0007411">
    <property type="term" value="P:axon guidance"/>
    <property type="evidence" value="ECO:0007669"/>
    <property type="project" value="TreeGrafter"/>
</dbReference>
<dbReference type="CDD" id="cd00054">
    <property type="entry name" value="EGF_CA"/>
    <property type="match status" value="1"/>
</dbReference>
<evidence type="ECO:0000256" key="16">
    <source>
        <dbReference type="ARBA" id="ARBA00023159"/>
    </source>
</evidence>
<evidence type="ECO:0000256" key="12">
    <source>
        <dbReference type="ARBA" id="ARBA00023015"/>
    </source>
</evidence>
<keyword evidence="11 23" id="KW-1133">Transmembrane helix</keyword>
<dbReference type="SMART" id="SM00181">
    <property type="entry name" value="EGF"/>
    <property type="match status" value="3"/>
</dbReference>
<dbReference type="InterPro" id="IPR000800">
    <property type="entry name" value="Notch_dom"/>
</dbReference>
<dbReference type="InterPro" id="IPR002110">
    <property type="entry name" value="Ankyrin_rpt"/>
</dbReference>
<keyword evidence="27" id="KW-1185">Reference proteome</keyword>
<dbReference type="CDD" id="cd21705">
    <property type="entry name" value="JMTM_Notch4"/>
    <property type="match status" value="1"/>
</dbReference>
<feature type="region of interest" description="Disordered" evidence="22">
    <location>
        <begin position="446"/>
        <end position="501"/>
    </location>
</feature>
<reference evidence="26 27" key="1">
    <citation type="submission" date="2019-04" db="EMBL/GenBank/DDBJ databases">
        <title>Draft genome of the big-headed turtle Platysternon megacephalum.</title>
        <authorList>
            <person name="Gong S."/>
        </authorList>
    </citation>
    <scope>NUCLEOTIDE SEQUENCE [LARGE SCALE GENOMIC DNA]</scope>
    <source>
        <strain evidence="26">DO16091913</strain>
        <tissue evidence="26">Muscle</tissue>
    </source>
</reference>
<dbReference type="InterPro" id="IPR035993">
    <property type="entry name" value="Notch-like_dom_sf"/>
</dbReference>
<evidence type="ECO:0000256" key="21">
    <source>
        <dbReference type="PROSITE-ProRule" id="PRU00076"/>
    </source>
</evidence>
<evidence type="ECO:0000256" key="20">
    <source>
        <dbReference type="PROSITE-ProRule" id="PRU00023"/>
    </source>
</evidence>
<dbReference type="SMART" id="SM00248">
    <property type="entry name" value="ANK"/>
    <property type="match status" value="4"/>
</dbReference>
<dbReference type="Proteomes" id="UP000297703">
    <property type="component" value="Unassembled WGS sequence"/>
</dbReference>
<dbReference type="PROSITE" id="PS50297">
    <property type="entry name" value="ANK_REP_REGION"/>
    <property type="match status" value="1"/>
</dbReference>
<feature type="repeat" description="ANK" evidence="20">
    <location>
        <begin position="633"/>
        <end position="665"/>
    </location>
</feature>
<feature type="disulfide bond" evidence="21">
    <location>
        <begin position="109"/>
        <end position="118"/>
    </location>
</feature>
<feature type="domain" description="LNR" evidence="25">
    <location>
        <begin position="134"/>
        <end position="178"/>
    </location>
</feature>
<keyword evidence="8" id="KW-0677">Repeat</keyword>
<evidence type="ECO:0000256" key="23">
    <source>
        <dbReference type="SAM" id="Phobius"/>
    </source>
</evidence>
<keyword evidence="4" id="KW-1003">Cell membrane</keyword>
<name>A0A4D9DKY7_9SAUR</name>
<dbReference type="SUPFAM" id="SSF48403">
    <property type="entry name" value="Ankyrin repeat"/>
    <property type="match status" value="1"/>
</dbReference>
<dbReference type="PROSITE" id="PS00022">
    <property type="entry name" value="EGF_1"/>
    <property type="match status" value="1"/>
</dbReference>
<feature type="repeat" description="ANK" evidence="20">
    <location>
        <begin position="566"/>
        <end position="598"/>
    </location>
</feature>
<evidence type="ECO:0000259" key="24">
    <source>
        <dbReference type="PROSITE" id="PS50026"/>
    </source>
</evidence>
<evidence type="ECO:0000256" key="1">
    <source>
        <dbReference type="ARBA" id="ARBA00004123"/>
    </source>
</evidence>
<feature type="domain" description="EGF-like" evidence="24">
    <location>
        <begin position="83"/>
        <end position="119"/>
    </location>
</feature>
<keyword evidence="16" id="KW-0010">Activator</keyword>
<dbReference type="OrthoDB" id="20872at2759"/>
<evidence type="ECO:0000256" key="10">
    <source>
        <dbReference type="ARBA" id="ARBA00022976"/>
    </source>
</evidence>
<sequence>MPLPPHCPPCQNGGRCQRGGPSPPRCRCPPAWGGGPMPGAAEPLPGGRPETRCRGGAWGRNGGAGGLGVQGEGGYSGATCDVQLPPCGSHYCHHEGVCVQHPAGRRCLCPGGYGGPDCLQPRPPAPCPPGGSACPQPGAGGPCGELAGDGVCHPACSSPSSAWDGGDCSLGVLDPWAGCPELCQPGFGDGRCHPQCDSEACLFDGYDCRPPASCSPAYARYCHDHFANGHCDRGCLSPQCGWDGGDCAPGGAGPAGEGATLGLAAALPLPALPGLLYALALALRVGLSPRRDPQGRPRLYPYTGREGNRTGWQPPRELPRPAPHPAASQEGETDAIGSVVFLVVDGSRCAGRCLTTPESARRFLGALAASNALGALTPHPLAAVWVEEASSDPQASAPRLPWPLLGGLLAGGLALVLGAVVGVQLRRQGTRKQGVLWLPAGFARPRDPNARRRRDPVGEDAIGLKPLKLEPELEDDGQPTPHQIEADAPPSGQDCRQWTPKHLSAGAPVPQCIMLTPPQDGDPEGQDLNARGPDGVTPLMAAVCVGGAVGELLAQGARLDAQTDATGETALHLAARFARASDLCSLLDAGADPNARDRVGRSPLHSAIGADALGACQILIRCRQTDLDARMSDGATPLILAARLAVESGTEELLRGGAAVNAADKWGNDVTRDTGSHGGSDIIDRK</sequence>
<comment type="subcellular location">
    <subcellularLocation>
        <location evidence="2">Cell membrane</location>
        <topology evidence="2">Single-pass type I membrane protein</topology>
    </subcellularLocation>
    <subcellularLocation>
        <location evidence="1">Nucleus</location>
    </subcellularLocation>
</comment>
<feature type="region of interest" description="Disordered" evidence="22">
    <location>
        <begin position="293"/>
        <end position="331"/>
    </location>
</feature>
<evidence type="ECO:0000256" key="5">
    <source>
        <dbReference type="ARBA" id="ARBA00022536"/>
    </source>
</evidence>
<evidence type="ECO:0000256" key="18">
    <source>
        <dbReference type="ARBA" id="ARBA00023180"/>
    </source>
</evidence>
<dbReference type="PROSITE" id="PS50026">
    <property type="entry name" value="EGF_3"/>
    <property type="match status" value="2"/>
</dbReference>
<keyword evidence="15 21" id="KW-1015">Disulfide bond</keyword>
<evidence type="ECO:0000256" key="22">
    <source>
        <dbReference type="SAM" id="MobiDB-lite"/>
    </source>
</evidence>
<evidence type="ECO:0000256" key="7">
    <source>
        <dbReference type="ARBA" id="ARBA00022729"/>
    </source>
</evidence>
<evidence type="ECO:0000256" key="3">
    <source>
        <dbReference type="ARBA" id="ARBA00022473"/>
    </source>
</evidence>
<dbReference type="Pfam" id="PF07684">
    <property type="entry name" value="NODP"/>
    <property type="match status" value="1"/>
</dbReference>
<comment type="caution">
    <text evidence="26">The sequence shown here is derived from an EMBL/GenBank/DDBJ whole genome shotgun (WGS) entry which is preliminary data.</text>
</comment>
<protein>
    <submittedName>
        <fullName evidence="26">Mediator of RNA polymerase II transcription subunit 22</fullName>
    </submittedName>
</protein>
<comment type="caution">
    <text evidence="21">Lacks conserved residue(s) required for the propagation of feature annotation.</text>
</comment>
<keyword evidence="13 20" id="KW-0040">ANK repeat</keyword>
<dbReference type="InterPro" id="IPR036770">
    <property type="entry name" value="Ankyrin_rpt-contain_sf"/>
</dbReference>
<dbReference type="Gene3D" id="1.25.40.20">
    <property type="entry name" value="Ankyrin repeat-containing domain"/>
    <property type="match status" value="1"/>
</dbReference>
<dbReference type="EMBL" id="QXTE01002049">
    <property type="protein sequence ID" value="TFJ95702.1"/>
    <property type="molecule type" value="Genomic_DNA"/>
</dbReference>
<feature type="domain" description="EGF-like" evidence="24">
    <location>
        <begin position="3"/>
        <end position="39"/>
    </location>
</feature>
<dbReference type="InterPro" id="IPR051355">
    <property type="entry name" value="Notch/Slit_guidance"/>
</dbReference>
<gene>
    <name evidence="26" type="ORF">DR999_PMT22635</name>
</gene>
<keyword evidence="12" id="KW-0805">Transcription regulation</keyword>
<evidence type="ECO:0000256" key="8">
    <source>
        <dbReference type="ARBA" id="ARBA00022737"/>
    </source>
</evidence>
<dbReference type="FunFam" id="3.30.300.320:FF:000001">
    <property type="entry name" value="Neurogenic locus notch 1"/>
    <property type="match status" value="1"/>
</dbReference>
<dbReference type="SUPFAM" id="SSF57196">
    <property type="entry name" value="EGF/Laminin"/>
    <property type="match status" value="1"/>
</dbReference>
<evidence type="ECO:0000256" key="17">
    <source>
        <dbReference type="ARBA" id="ARBA00023163"/>
    </source>
</evidence>
<evidence type="ECO:0000313" key="26">
    <source>
        <dbReference type="EMBL" id="TFJ95702.1"/>
    </source>
</evidence>
<dbReference type="GO" id="GO:0007219">
    <property type="term" value="P:Notch signaling pathway"/>
    <property type="evidence" value="ECO:0007669"/>
    <property type="project" value="UniProtKB-KW"/>
</dbReference>
<keyword evidence="19" id="KW-0539">Nucleus</keyword>
<dbReference type="GO" id="GO:0043235">
    <property type="term" value="C:receptor complex"/>
    <property type="evidence" value="ECO:0007669"/>
    <property type="project" value="TreeGrafter"/>
</dbReference>
<dbReference type="PANTHER" id="PTHR45836">
    <property type="entry name" value="SLIT HOMOLOG"/>
    <property type="match status" value="1"/>
</dbReference>
<keyword evidence="3" id="KW-0217">Developmental protein</keyword>
<keyword evidence="14 23" id="KW-0472">Membrane</keyword>
<keyword evidence="9" id="KW-0221">Differentiation</keyword>
<evidence type="ECO:0000256" key="13">
    <source>
        <dbReference type="ARBA" id="ARBA00023043"/>
    </source>
</evidence>
<feature type="region of interest" description="Disordered" evidence="22">
    <location>
        <begin position="667"/>
        <end position="686"/>
    </location>
</feature>
<dbReference type="Gene3D" id="3.30.300.320">
    <property type="match status" value="1"/>
</dbReference>
<dbReference type="STRING" id="55544.A0A4D9DKY7"/>
<dbReference type="PRINTS" id="PR01452">
    <property type="entry name" value="LNOTCHREPEAT"/>
</dbReference>
<dbReference type="GO" id="GO:0005886">
    <property type="term" value="C:plasma membrane"/>
    <property type="evidence" value="ECO:0007669"/>
    <property type="project" value="UniProtKB-SubCell"/>
</dbReference>
<dbReference type="PROSITE" id="PS50088">
    <property type="entry name" value="ANK_REPEAT"/>
    <property type="match status" value="2"/>
</dbReference>
<keyword evidence="6 23" id="KW-0812">Transmembrane</keyword>
<keyword evidence="17" id="KW-0804">Transcription</keyword>
<keyword evidence="5 21" id="KW-0245">EGF-like domain</keyword>
<evidence type="ECO:0000256" key="15">
    <source>
        <dbReference type="ARBA" id="ARBA00023157"/>
    </source>
</evidence>
<evidence type="ECO:0000256" key="11">
    <source>
        <dbReference type="ARBA" id="ARBA00022989"/>
    </source>
</evidence>
<dbReference type="SUPFAM" id="SSF90193">
    <property type="entry name" value="Notch domain"/>
    <property type="match status" value="2"/>
</dbReference>
<evidence type="ECO:0000256" key="14">
    <source>
        <dbReference type="ARBA" id="ARBA00023136"/>
    </source>
</evidence>
<dbReference type="SMART" id="SM00004">
    <property type="entry name" value="NL"/>
    <property type="match status" value="3"/>
</dbReference>
<organism evidence="26 27">
    <name type="scientific">Platysternon megacephalum</name>
    <name type="common">big-headed turtle</name>
    <dbReference type="NCBI Taxonomy" id="55544"/>
    <lineage>
        <taxon>Eukaryota</taxon>
        <taxon>Metazoa</taxon>
        <taxon>Chordata</taxon>
        <taxon>Craniata</taxon>
        <taxon>Vertebrata</taxon>
        <taxon>Euteleostomi</taxon>
        <taxon>Archelosauria</taxon>
        <taxon>Testudinata</taxon>
        <taxon>Testudines</taxon>
        <taxon>Cryptodira</taxon>
        <taxon>Durocryptodira</taxon>
        <taxon>Testudinoidea</taxon>
        <taxon>Platysternidae</taxon>
        <taxon>Platysternon</taxon>
    </lineage>
</organism>
<evidence type="ECO:0000313" key="27">
    <source>
        <dbReference type="Proteomes" id="UP000297703"/>
    </source>
</evidence>
<dbReference type="PANTHER" id="PTHR45836:SF13">
    <property type="entry name" value="PROTEIN CRUMBS"/>
    <property type="match status" value="1"/>
</dbReference>
<dbReference type="GO" id="GO:0009986">
    <property type="term" value="C:cell surface"/>
    <property type="evidence" value="ECO:0007669"/>
    <property type="project" value="TreeGrafter"/>
</dbReference>
<evidence type="ECO:0000256" key="9">
    <source>
        <dbReference type="ARBA" id="ARBA00022782"/>
    </source>
</evidence>
<dbReference type="PROSITE" id="PS50258">
    <property type="entry name" value="LNR"/>
    <property type="match status" value="2"/>
</dbReference>
<dbReference type="SMART" id="SM01339">
    <property type="entry name" value="NODP"/>
    <property type="match status" value="1"/>
</dbReference>
<proteinExistence type="predicted"/>
<accession>A0A4D9DKY7</accession>
<feature type="domain" description="LNR" evidence="25">
    <location>
        <begin position="214"/>
        <end position="254"/>
    </location>
</feature>
<evidence type="ECO:0000256" key="4">
    <source>
        <dbReference type="ARBA" id="ARBA00022475"/>
    </source>
</evidence>